<proteinExistence type="predicted"/>
<organism evidence="1 2">
    <name type="scientific">Paspalum notatum var. saurae</name>
    <dbReference type="NCBI Taxonomy" id="547442"/>
    <lineage>
        <taxon>Eukaryota</taxon>
        <taxon>Viridiplantae</taxon>
        <taxon>Streptophyta</taxon>
        <taxon>Embryophyta</taxon>
        <taxon>Tracheophyta</taxon>
        <taxon>Spermatophyta</taxon>
        <taxon>Magnoliopsida</taxon>
        <taxon>Liliopsida</taxon>
        <taxon>Poales</taxon>
        <taxon>Poaceae</taxon>
        <taxon>PACMAD clade</taxon>
        <taxon>Panicoideae</taxon>
        <taxon>Andropogonodae</taxon>
        <taxon>Paspaleae</taxon>
        <taxon>Paspalinae</taxon>
        <taxon>Paspalum</taxon>
    </lineage>
</organism>
<dbReference type="Proteomes" id="UP001341281">
    <property type="component" value="Chromosome 07"/>
</dbReference>
<evidence type="ECO:0000313" key="2">
    <source>
        <dbReference type="Proteomes" id="UP001341281"/>
    </source>
</evidence>
<name>A0AAQ3U6Y2_PASNO</name>
<protein>
    <submittedName>
        <fullName evidence="1">Uncharacterized protein</fullName>
    </submittedName>
</protein>
<evidence type="ECO:0000313" key="1">
    <source>
        <dbReference type="EMBL" id="WVZ85314.1"/>
    </source>
</evidence>
<gene>
    <name evidence="1" type="ORF">U9M48_032258</name>
</gene>
<keyword evidence="2" id="KW-1185">Reference proteome</keyword>
<dbReference type="AlphaFoldDB" id="A0AAQ3U6Y2"/>
<accession>A0AAQ3U6Y2</accession>
<reference evidence="1 2" key="1">
    <citation type="submission" date="2024-02" db="EMBL/GenBank/DDBJ databases">
        <title>High-quality chromosome-scale genome assembly of Pensacola bahiagrass (Paspalum notatum Flugge var. saurae).</title>
        <authorList>
            <person name="Vega J.M."/>
            <person name="Podio M."/>
            <person name="Orjuela J."/>
            <person name="Siena L.A."/>
            <person name="Pessino S.C."/>
            <person name="Combes M.C."/>
            <person name="Mariac C."/>
            <person name="Albertini E."/>
            <person name="Pupilli F."/>
            <person name="Ortiz J.P.A."/>
            <person name="Leblanc O."/>
        </authorList>
    </citation>
    <scope>NUCLEOTIDE SEQUENCE [LARGE SCALE GENOMIC DNA]</scope>
    <source>
        <strain evidence="1">R1</strain>
        <tissue evidence="1">Leaf</tissue>
    </source>
</reference>
<dbReference type="EMBL" id="CP144751">
    <property type="protein sequence ID" value="WVZ85314.1"/>
    <property type="molecule type" value="Genomic_DNA"/>
</dbReference>
<sequence>MKTAKEAPTRPFATHHHRASISDPWFAIGQSDEGLEVWRPKSSPPRHHLHVLLIHAATVPLWIYIKLGQGR</sequence>